<dbReference type="Proteomes" id="UP001195903">
    <property type="component" value="Unassembled WGS sequence"/>
</dbReference>
<reference evidence="6 7" key="1">
    <citation type="submission" date="2021-05" db="EMBL/GenBank/DDBJ databases">
        <title>Shewanella sp. JM162201.</title>
        <authorList>
            <person name="Xu S."/>
            <person name="Li A."/>
        </authorList>
    </citation>
    <scope>NUCLEOTIDE SEQUENCE [LARGE SCALE GENOMIC DNA]</scope>
    <source>
        <strain evidence="6 7">JM162201</strain>
    </source>
</reference>
<organism evidence="6 7">
    <name type="scientific">Shewanella jiangmenensis</name>
    <dbReference type="NCBI Taxonomy" id="2837387"/>
    <lineage>
        <taxon>Bacteria</taxon>
        <taxon>Pseudomonadati</taxon>
        <taxon>Pseudomonadota</taxon>
        <taxon>Gammaproteobacteria</taxon>
        <taxon>Alteromonadales</taxon>
        <taxon>Shewanellaceae</taxon>
        <taxon>Shewanella</taxon>
    </lineage>
</organism>
<evidence type="ECO:0000256" key="2">
    <source>
        <dbReference type="ARBA" id="ARBA00022723"/>
    </source>
</evidence>
<keyword evidence="4" id="KW-0456">Lyase</keyword>
<dbReference type="Gene3D" id="3.90.1590.10">
    <property type="entry name" value="glutathione-dependent formaldehyde- activating enzyme (gfa)"/>
    <property type="match status" value="1"/>
</dbReference>
<protein>
    <submittedName>
        <fullName evidence="6">GFA family protein</fullName>
    </submittedName>
</protein>
<dbReference type="SUPFAM" id="SSF51316">
    <property type="entry name" value="Mss4-like"/>
    <property type="match status" value="1"/>
</dbReference>
<keyword evidence="7" id="KW-1185">Reference proteome</keyword>
<dbReference type="Pfam" id="PF04828">
    <property type="entry name" value="GFA"/>
    <property type="match status" value="1"/>
</dbReference>
<proteinExistence type="inferred from homology"/>
<dbReference type="InterPro" id="IPR011057">
    <property type="entry name" value="Mss4-like_sf"/>
</dbReference>
<keyword evidence="3" id="KW-0862">Zinc</keyword>
<evidence type="ECO:0000256" key="3">
    <source>
        <dbReference type="ARBA" id="ARBA00022833"/>
    </source>
</evidence>
<dbReference type="EMBL" id="JAHEPS010000003">
    <property type="protein sequence ID" value="MBT1445006.1"/>
    <property type="molecule type" value="Genomic_DNA"/>
</dbReference>
<evidence type="ECO:0000313" key="6">
    <source>
        <dbReference type="EMBL" id="MBT1445006.1"/>
    </source>
</evidence>
<evidence type="ECO:0000256" key="4">
    <source>
        <dbReference type="ARBA" id="ARBA00023239"/>
    </source>
</evidence>
<evidence type="ECO:0000313" key="7">
    <source>
        <dbReference type="Proteomes" id="UP001195903"/>
    </source>
</evidence>
<name>A0ABS5V5W4_9GAMM</name>
<accession>A0ABS5V5W4</accession>
<comment type="caution">
    <text evidence="6">The sequence shown here is derived from an EMBL/GenBank/DDBJ whole genome shotgun (WGS) entry which is preliminary data.</text>
</comment>
<sequence length="145" mass="16045">MTSRQGGCHCGRIRYRIEGEPFDADYCHCLDCQKTTGAPVAAWMDFNAAQVHWLGEMPAEYASSASIRRGFCSNCGCSISYRSTAYPDFLTLSICTLDEPSKSDGDNGNEIAPKYHIHTASRRPWLEIADELPRYAAARNPASKS</sequence>
<gene>
    <name evidence="6" type="ORF">KJI95_10765</name>
</gene>
<comment type="similarity">
    <text evidence="1">Belongs to the Gfa family.</text>
</comment>
<dbReference type="InterPro" id="IPR006913">
    <property type="entry name" value="CENP-V/GFA"/>
</dbReference>
<evidence type="ECO:0000259" key="5">
    <source>
        <dbReference type="PROSITE" id="PS51891"/>
    </source>
</evidence>
<keyword evidence="2" id="KW-0479">Metal-binding</keyword>
<dbReference type="PROSITE" id="PS51891">
    <property type="entry name" value="CENP_V_GFA"/>
    <property type="match status" value="1"/>
</dbReference>
<feature type="domain" description="CENP-V/GFA" evidence="5">
    <location>
        <begin position="4"/>
        <end position="126"/>
    </location>
</feature>
<dbReference type="PANTHER" id="PTHR33337:SF40">
    <property type="entry name" value="CENP-V_GFA DOMAIN-CONTAINING PROTEIN-RELATED"/>
    <property type="match status" value="1"/>
</dbReference>
<dbReference type="RefSeq" id="WP_214507191.1">
    <property type="nucleotide sequence ID" value="NZ_JAHEPS010000003.1"/>
</dbReference>
<dbReference type="PANTHER" id="PTHR33337">
    <property type="entry name" value="GFA DOMAIN-CONTAINING PROTEIN"/>
    <property type="match status" value="1"/>
</dbReference>
<evidence type="ECO:0000256" key="1">
    <source>
        <dbReference type="ARBA" id="ARBA00005495"/>
    </source>
</evidence>